<evidence type="ECO:0000256" key="10">
    <source>
        <dbReference type="ARBA" id="ARBA00022729"/>
    </source>
</evidence>
<evidence type="ECO:0000256" key="21">
    <source>
        <dbReference type="SAM" id="SignalP"/>
    </source>
</evidence>
<gene>
    <name evidence="23" type="ORF">HMPREF1536_00223</name>
</gene>
<name>A0A0F5JRD3_9BACT</name>
<keyword evidence="11" id="KW-0378">Hydrolase</keyword>
<dbReference type="GO" id="GO:0046872">
    <property type="term" value="F:metal ion binding"/>
    <property type="evidence" value="ECO:0007669"/>
    <property type="project" value="UniProtKB-KW"/>
</dbReference>
<evidence type="ECO:0000256" key="8">
    <source>
        <dbReference type="ARBA" id="ARBA00022670"/>
    </source>
</evidence>
<comment type="caution">
    <text evidence="23">The sequence shown here is derived from an EMBL/GenBank/DDBJ whole genome shotgun (WGS) entry which is preliminary data.</text>
</comment>
<evidence type="ECO:0000256" key="5">
    <source>
        <dbReference type="ARBA" id="ARBA00014116"/>
    </source>
</evidence>
<evidence type="ECO:0000256" key="20">
    <source>
        <dbReference type="ARBA" id="ARBA00033328"/>
    </source>
</evidence>
<protein>
    <recommendedName>
        <fullName evidence="5">Carboxypeptidase Q</fullName>
    </recommendedName>
    <alternativeName>
        <fullName evidence="20">Plasma glutamate carboxypeptidase</fullName>
    </alternativeName>
</protein>
<keyword evidence="7" id="KW-0121">Carboxypeptidase</keyword>
<keyword evidence="13" id="KW-0862">Zinc</keyword>
<keyword evidence="8" id="KW-0645">Protease</keyword>
<keyword evidence="14" id="KW-0333">Golgi apparatus</keyword>
<proteinExistence type="predicted"/>
<evidence type="ECO:0000256" key="17">
    <source>
        <dbReference type="ARBA" id="ARBA00023180"/>
    </source>
</evidence>
<sequence length="517" mass="57189">MKRTILLFAAVACMAVSSLPAQDAAVNKIIETGRTDNRVMNHLDILTNRFGGRPIGSDAYDNATEWVASKFKEWGLEVELQEAGTLPVGFNRGPWFGKLLGEQGMELHFVTPSYTSGTKGLQRGHVLLEPRTQDEFDRIKGQLKGAWVLVNGTNVGWPIDRSVAGDSSRAAIIAENNETAQKNREIMTGNWENKTNNPLLPLKEDIPALFYKEMCEAGVLGFIQSAPVPLRALYDKSVVFNPDMTIETLPTVPDIKLDEHQFATIKQMVKERRSFMLEFDIRNHFRMGPVKYYNVIGSIKGSKYPGEYVMLSGHLDSFDVGTGGVDDGSGITPVMEAARLIATSGAKPKRTMLFCAFAGEEFGLLGATAWVKGNPKKLDKIANLFNRDGGPTPPVGISVPKAMYDDFVKICAPIQKVNPEYPFEVKESAPRRQPKTPGGTDASVFAIEGVPTIGFMEKDIKGYNFSYDEIWHTERDLYTKSIPEYQEHAATVMAIVGLGVANLDHQLSREGLYQKEE</sequence>
<dbReference type="GO" id="GO:0005576">
    <property type="term" value="C:extracellular region"/>
    <property type="evidence" value="ECO:0007669"/>
    <property type="project" value="UniProtKB-SubCell"/>
</dbReference>
<evidence type="ECO:0000256" key="18">
    <source>
        <dbReference type="ARBA" id="ARBA00023228"/>
    </source>
</evidence>
<comment type="subunit">
    <text evidence="19">Homodimer. The monomeric form is inactive while the homodimer is active.</text>
</comment>
<dbReference type="RefSeq" id="WP_028730568.1">
    <property type="nucleotide sequence ID" value="NZ_KE386767.1"/>
</dbReference>
<evidence type="ECO:0000256" key="19">
    <source>
        <dbReference type="ARBA" id="ARBA00025833"/>
    </source>
</evidence>
<evidence type="ECO:0000256" key="14">
    <source>
        <dbReference type="ARBA" id="ARBA00023034"/>
    </source>
</evidence>
<evidence type="ECO:0000256" key="7">
    <source>
        <dbReference type="ARBA" id="ARBA00022645"/>
    </source>
</evidence>
<evidence type="ECO:0000256" key="2">
    <source>
        <dbReference type="ARBA" id="ARBA00004371"/>
    </source>
</evidence>
<evidence type="ECO:0000313" key="24">
    <source>
        <dbReference type="Proteomes" id="UP000033035"/>
    </source>
</evidence>
<keyword evidence="24" id="KW-1185">Reference proteome</keyword>
<dbReference type="AlphaFoldDB" id="A0A0F5JRD3"/>
<evidence type="ECO:0000313" key="23">
    <source>
        <dbReference type="EMBL" id="KKB60343.1"/>
    </source>
</evidence>
<evidence type="ECO:0000259" key="22">
    <source>
        <dbReference type="Pfam" id="PF04389"/>
    </source>
</evidence>
<reference evidence="23 24" key="1">
    <citation type="submission" date="2013-04" db="EMBL/GenBank/DDBJ databases">
        <title>The Genome Sequence of Parabacteroides gordonii DSM 23371.</title>
        <authorList>
            <consortium name="The Broad Institute Genomics Platform"/>
            <person name="Earl A."/>
            <person name="Ward D."/>
            <person name="Feldgarden M."/>
            <person name="Gevers D."/>
            <person name="Martens E."/>
            <person name="Sakamoto M."/>
            <person name="Benno Y."/>
            <person name="Suzuki N."/>
            <person name="Matsunaga N."/>
            <person name="Koshihara K."/>
            <person name="Seki M."/>
            <person name="Komiya H."/>
            <person name="Walker B."/>
            <person name="Young S."/>
            <person name="Zeng Q."/>
            <person name="Gargeya S."/>
            <person name="Fitzgerald M."/>
            <person name="Haas B."/>
            <person name="Abouelleil A."/>
            <person name="Allen A.W."/>
            <person name="Alvarado L."/>
            <person name="Arachchi H.M."/>
            <person name="Berlin A.M."/>
            <person name="Chapman S.B."/>
            <person name="Gainer-Dewar J."/>
            <person name="Goldberg J."/>
            <person name="Griggs A."/>
            <person name="Gujja S."/>
            <person name="Hansen M."/>
            <person name="Howarth C."/>
            <person name="Imamovic A."/>
            <person name="Ireland A."/>
            <person name="Larimer J."/>
            <person name="McCowan C."/>
            <person name="Murphy C."/>
            <person name="Pearson M."/>
            <person name="Poon T.W."/>
            <person name="Priest M."/>
            <person name="Roberts A."/>
            <person name="Saif S."/>
            <person name="Shea T."/>
            <person name="Sisk P."/>
            <person name="Sykes S."/>
            <person name="Wortman J."/>
            <person name="Nusbaum C."/>
            <person name="Birren B."/>
        </authorList>
    </citation>
    <scope>NUCLEOTIDE SEQUENCE [LARGE SCALE GENOMIC DNA]</scope>
    <source>
        <strain evidence="23 24">MS-1</strain>
    </source>
</reference>
<dbReference type="HOGENOM" id="CLU_040025_0_0_10"/>
<comment type="subcellular location">
    <subcellularLocation>
        <location evidence="1">Endoplasmic reticulum</location>
    </subcellularLocation>
    <subcellularLocation>
        <location evidence="3">Golgi apparatus</location>
    </subcellularLocation>
    <subcellularLocation>
        <location evidence="2">Lysosome</location>
    </subcellularLocation>
    <subcellularLocation>
        <location evidence="4">Secreted</location>
    </subcellularLocation>
</comment>
<keyword evidence="18" id="KW-0458">Lysosome</keyword>
<evidence type="ECO:0000256" key="9">
    <source>
        <dbReference type="ARBA" id="ARBA00022723"/>
    </source>
</evidence>
<feature type="signal peptide" evidence="21">
    <location>
        <begin position="1"/>
        <end position="21"/>
    </location>
</feature>
<organism evidence="23 24">
    <name type="scientific">Parabacteroides gordonii MS-1 = DSM 23371</name>
    <dbReference type="NCBI Taxonomy" id="1203610"/>
    <lineage>
        <taxon>Bacteria</taxon>
        <taxon>Pseudomonadati</taxon>
        <taxon>Bacteroidota</taxon>
        <taxon>Bacteroidia</taxon>
        <taxon>Bacteroidales</taxon>
        <taxon>Tannerellaceae</taxon>
        <taxon>Parabacteroides</taxon>
    </lineage>
</organism>
<accession>A0A0F5JRD3</accession>
<evidence type="ECO:0000256" key="6">
    <source>
        <dbReference type="ARBA" id="ARBA00022525"/>
    </source>
</evidence>
<feature type="domain" description="Peptidase M28" evidence="22">
    <location>
        <begin position="294"/>
        <end position="492"/>
    </location>
</feature>
<dbReference type="InterPro" id="IPR007484">
    <property type="entry name" value="Peptidase_M28"/>
</dbReference>
<dbReference type="PANTHER" id="PTHR12053">
    <property type="entry name" value="PROTEASE FAMILY M28 PLASMA GLUTAMATE CARBOXYPEPTIDASE-RELATED"/>
    <property type="match status" value="1"/>
</dbReference>
<feature type="chain" id="PRO_5002490442" description="Carboxypeptidase Q" evidence="21">
    <location>
        <begin position="22"/>
        <end position="517"/>
    </location>
</feature>
<evidence type="ECO:0000256" key="1">
    <source>
        <dbReference type="ARBA" id="ARBA00004240"/>
    </source>
</evidence>
<dbReference type="GO" id="GO:0070573">
    <property type="term" value="F:metallodipeptidase activity"/>
    <property type="evidence" value="ECO:0007669"/>
    <property type="project" value="InterPro"/>
</dbReference>
<dbReference type="Gene3D" id="3.40.630.10">
    <property type="entry name" value="Zn peptidases"/>
    <property type="match status" value="2"/>
</dbReference>
<dbReference type="EMBL" id="AQHW01000002">
    <property type="protein sequence ID" value="KKB60343.1"/>
    <property type="molecule type" value="Genomic_DNA"/>
</dbReference>
<dbReference type="GO" id="GO:0004180">
    <property type="term" value="F:carboxypeptidase activity"/>
    <property type="evidence" value="ECO:0007669"/>
    <property type="project" value="UniProtKB-KW"/>
</dbReference>
<evidence type="ECO:0000256" key="15">
    <source>
        <dbReference type="ARBA" id="ARBA00023049"/>
    </source>
</evidence>
<keyword evidence="17" id="KW-0325">Glycoprotein</keyword>
<dbReference type="PATRIC" id="fig|1203610.3.peg.242"/>
<keyword evidence="9" id="KW-0479">Metal-binding</keyword>
<evidence type="ECO:0000256" key="4">
    <source>
        <dbReference type="ARBA" id="ARBA00004613"/>
    </source>
</evidence>
<evidence type="ECO:0000256" key="3">
    <source>
        <dbReference type="ARBA" id="ARBA00004555"/>
    </source>
</evidence>
<keyword evidence="15" id="KW-0482">Metalloprotease</keyword>
<evidence type="ECO:0000256" key="13">
    <source>
        <dbReference type="ARBA" id="ARBA00022833"/>
    </source>
</evidence>
<evidence type="ECO:0000256" key="16">
    <source>
        <dbReference type="ARBA" id="ARBA00023145"/>
    </source>
</evidence>
<evidence type="ECO:0000256" key="12">
    <source>
        <dbReference type="ARBA" id="ARBA00022824"/>
    </source>
</evidence>
<evidence type="ECO:0000256" key="11">
    <source>
        <dbReference type="ARBA" id="ARBA00022801"/>
    </source>
</evidence>
<keyword evidence="6" id="KW-0964">Secreted</keyword>
<dbReference type="InterPro" id="IPR039866">
    <property type="entry name" value="CPQ"/>
</dbReference>
<dbReference type="SUPFAM" id="SSF53187">
    <property type="entry name" value="Zn-dependent exopeptidases"/>
    <property type="match status" value="1"/>
</dbReference>
<keyword evidence="16" id="KW-0865">Zymogen</keyword>
<dbReference type="GO" id="GO:0006508">
    <property type="term" value="P:proteolysis"/>
    <property type="evidence" value="ECO:0007669"/>
    <property type="project" value="UniProtKB-KW"/>
</dbReference>
<keyword evidence="10 21" id="KW-0732">Signal</keyword>
<keyword evidence="12" id="KW-0256">Endoplasmic reticulum</keyword>
<dbReference type="Pfam" id="PF04389">
    <property type="entry name" value="Peptidase_M28"/>
    <property type="match status" value="1"/>
</dbReference>
<dbReference type="Proteomes" id="UP000033035">
    <property type="component" value="Unassembled WGS sequence"/>
</dbReference>
<dbReference type="PANTHER" id="PTHR12053:SF3">
    <property type="entry name" value="CARBOXYPEPTIDASE Q"/>
    <property type="match status" value="1"/>
</dbReference>
<dbReference type="STRING" id="1203610.HMPREF1536_00223"/>
<dbReference type="GO" id="GO:0005764">
    <property type="term" value="C:lysosome"/>
    <property type="evidence" value="ECO:0007669"/>
    <property type="project" value="UniProtKB-SubCell"/>
</dbReference>